<evidence type="ECO:0000313" key="1">
    <source>
        <dbReference type="EMBL" id="MDL2342539.1"/>
    </source>
</evidence>
<proteinExistence type="predicted"/>
<dbReference type="RefSeq" id="WP_285520579.1">
    <property type="nucleotide sequence ID" value="NZ_JASNGB010000001.1"/>
</dbReference>
<evidence type="ECO:0000313" key="2">
    <source>
        <dbReference type="Proteomes" id="UP001302059"/>
    </source>
</evidence>
<protein>
    <submittedName>
        <fullName evidence="1">Uncharacterized protein</fullName>
    </submittedName>
</protein>
<dbReference type="EMBL" id="JASNGB010000001">
    <property type="protein sequence ID" value="MDL2342539.1"/>
    <property type="molecule type" value="Genomic_DNA"/>
</dbReference>
<comment type="caution">
    <text evidence="1">The sequence shown here is derived from an EMBL/GenBank/DDBJ whole genome shotgun (WGS) entry which is preliminary data.</text>
</comment>
<reference evidence="1 2" key="1">
    <citation type="submission" date="2023-05" db="EMBL/GenBank/DDBJ databases">
        <authorList>
            <person name="Gao F."/>
        </authorList>
    </citation>
    <scope>NUCLEOTIDE SEQUENCE [LARGE SCALE GENOMIC DNA]</scope>
    <source>
        <strain evidence="1 2">MIMF12</strain>
    </source>
</reference>
<dbReference type="Proteomes" id="UP001302059">
    <property type="component" value="Unassembled WGS sequence"/>
</dbReference>
<accession>A0ABT7JBV3</accession>
<organism evidence="1 2">
    <name type="scientific">Deinococcus rhizophilus</name>
    <dbReference type="NCBI Taxonomy" id="3049544"/>
    <lineage>
        <taxon>Bacteria</taxon>
        <taxon>Thermotogati</taxon>
        <taxon>Deinococcota</taxon>
        <taxon>Deinococci</taxon>
        <taxon>Deinococcales</taxon>
        <taxon>Deinococcaceae</taxon>
        <taxon>Deinococcus</taxon>
    </lineage>
</organism>
<keyword evidence="2" id="KW-1185">Reference proteome</keyword>
<name>A0ABT7JBV3_9DEIO</name>
<gene>
    <name evidence="1" type="ORF">QOL99_00050</name>
</gene>
<sequence>MKKNPMTAEAKDLLIAQAAEHGITVERTSKDFFLVTAGERQRVTPGQIKGFIAQAEELARLEAEERAEALALADELRSQPVEEEAVVEEVEAEPAVEEPAPTAPVQAAKSGKAVIQWGPPCGGDLSAVAAATSPEGDNPLVHLSWTPATTYRNKQEAAEAGKRLGGGWLASLAQDADGKQFWIVVRVGRDPGQLVLDGEAVQLELLTGQEAEAYREKVSGARFKSKAQWVAQAV</sequence>